<dbReference type="Proteomes" id="UP000542742">
    <property type="component" value="Unassembled WGS sequence"/>
</dbReference>
<dbReference type="InterPro" id="IPR025117">
    <property type="entry name" value="DUF4037"/>
</dbReference>
<accession>A0A7W7G2P0</accession>
<dbReference type="AlphaFoldDB" id="A0A7W7G2P0"/>
<dbReference type="Pfam" id="PF13228">
    <property type="entry name" value="DUF4037"/>
    <property type="match status" value="1"/>
</dbReference>
<proteinExistence type="predicted"/>
<organism evidence="2 3">
    <name type="scientific">Paractinoplanes abujensis</name>
    <dbReference type="NCBI Taxonomy" id="882441"/>
    <lineage>
        <taxon>Bacteria</taxon>
        <taxon>Bacillati</taxon>
        <taxon>Actinomycetota</taxon>
        <taxon>Actinomycetes</taxon>
        <taxon>Micromonosporales</taxon>
        <taxon>Micromonosporaceae</taxon>
        <taxon>Paractinoplanes</taxon>
    </lineage>
</organism>
<feature type="domain" description="DUF4037" evidence="1">
    <location>
        <begin position="133"/>
        <end position="231"/>
    </location>
</feature>
<dbReference type="EMBL" id="JACHMF010000001">
    <property type="protein sequence ID" value="MBB4691841.1"/>
    <property type="molecule type" value="Genomic_DNA"/>
</dbReference>
<dbReference type="RefSeq" id="WP_184950613.1">
    <property type="nucleotide sequence ID" value="NZ_BOMC01000004.1"/>
</dbReference>
<evidence type="ECO:0000313" key="3">
    <source>
        <dbReference type="Proteomes" id="UP000542742"/>
    </source>
</evidence>
<gene>
    <name evidence="2" type="ORF">BKA14_001989</name>
</gene>
<reference evidence="2 3" key="1">
    <citation type="submission" date="2020-08" db="EMBL/GenBank/DDBJ databases">
        <title>Sequencing the genomes of 1000 actinobacteria strains.</title>
        <authorList>
            <person name="Klenk H.-P."/>
        </authorList>
    </citation>
    <scope>NUCLEOTIDE SEQUENCE [LARGE SCALE GENOMIC DNA]</scope>
    <source>
        <strain evidence="2 3">DSM 45518</strain>
    </source>
</reference>
<protein>
    <recommendedName>
        <fullName evidence="1">DUF4037 domain-containing protein</fullName>
    </recommendedName>
</protein>
<evidence type="ECO:0000313" key="2">
    <source>
        <dbReference type="EMBL" id="MBB4691841.1"/>
    </source>
</evidence>
<comment type="caution">
    <text evidence="2">The sequence shown here is derived from an EMBL/GenBank/DDBJ whole genome shotgun (WGS) entry which is preliminary data.</text>
</comment>
<name>A0A7W7G2P0_9ACTN</name>
<evidence type="ECO:0000259" key="1">
    <source>
        <dbReference type="Pfam" id="PF13228"/>
    </source>
</evidence>
<keyword evidence="3" id="KW-1185">Reference proteome</keyword>
<sequence length="349" mass="38570">MTAFRPGLELSRLFYTEAVRPLLGDLPHAAARLGPGSDVLGLDTPRSTDHDWGPRLELFADTDIGPLHTMLSERLPKRFRGWPTHFEPPGARVRSMADTDGPVDHYITISPFPGWCRRMLGFDPAGGLTTTDWLCTPWQRLAELTGGAVFHDPDQTLSRVRESLRWYPADVWRYVLASQWQRIAEEESFPPRAAEAGDEHGAQVLTARLVRETARLQLLLTRHWPLYPKWLLAALPAGPATWHLTSALRAGTAHDRSDALCTTLEILAETQNELGLAAELPPNRREFFDRGYPVIGAARFAEALRTAITDPGLRARPLTGSIDQLTDSVPLLGNPAMCRAVTAAAGQSP</sequence>